<evidence type="ECO:0000313" key="2">
    <source>
        <dbReference type="Proteomes" id="UP000649799"/>
    </source>
</evidence>
<dbReference type="RefSeq" id="WP_166144524.1">
    <property type="nucleotide sequence ID" value="NZ_JAANYN010000002.1"/>
</dbReference>
<evidence type="ECO:0008006" key="3">
    <source>
        <dbReference type="Google" id="ProtNLM"/>
    </source>
</evidence>
<accession>A0ABX0H8L5</accession>
<keyword evidence="2" id="KW-1185">Reference proteome</keyword>
<proteinExistence type="predicted"/>
<reference evidence="1 2" key="1">
    <citation type="submission" date="2020-03" db="EMBL/GenBank/DDBJ databases">
        <title>Cyclobacterium plantarum sp. nov., a marine bacterium isolated from a coastal-marine wetland.</title>
        <authorList>
            <person name="Sanchez-Porro C."/>
            <person name="Ventosa A."/>
            <person name="Amoozegar M."/>
        </authorList>
    </citation>
    <scope>NUCLEOTIDE SEQUENCE [LARGE SCALE GENOMIC DNA]</scope>
    <source>
        <strain evidence="1 2">GBPx2</strain>
    </source>
</reference>
<sequence length="69" mass="7952">MGYKTKVQLIKRLKSEQYYVNFPAALAQAMEFTAGEEVEWLIDDHQRLVLRRSDAAIAALKEKLKTKPT</sequence>
<dbReference type="EMBL" id="JAANYN010000002">
    <property type="protein sequence ID" value="NHE56542.1"/>
    <property type="molecule type" value="Genomic_DNA"/>
</dbReference>
<comment type="caution">
    <text evidence="1">The sequence shown here is derived from an EMBL/GenBank/DDBJ whole genome shotgun (WGS) entry which is preliminary data.</text>
</comment>
<name>A0ABX0H8L5_9BACT</name>
<dbReference type="Proteomes" id="UP000649799">
    <property type="component" value="Unassembled WGS sequence"/>
</dbReference>
<gene>
    <name evidence="1" type="ORF">G9Q97_06920</name>
</gene>
<evidence type="ECO:0000313" key="1">
    <source>
        <dbReference type="EMBL" id="NHE56542.1"/>
    </source>
</evidence>
<organism evidence="1 2">
    <name type="scientific">Cyclobacterium plantarum</name>
    <dbReference type="NCBI Taxonomy" id="2716263"/>
    <lineage>
        <taxon>Bacteria</taxon>
        <taxon>Pseudomonadati</taxon>
        <taxon>Bacteroidota</taxon>
        <taxon>Cytophagia</taxon>
        <taxon>Cytophagales</taxon>
        <taxon>Cyclobacteriaceae</taxon>
        <taxon>Cyclobacterium</taxon>
    </lineage>
</organism>
<protein>
    <recommendedName>
        <fullName evidence="3">AbrB/MazE/SpoVT family DNA-binding domain-containing protein</fullName>
    </recommendedName>
</protein>